<dbReference type="eggNOG" id="COG3167">
    <property type="taxonomic scope" value="Bacteria"/>
</dbReference>
<reference evidence="1 2" key="1">
    <citation type="submission" date="2012-02" db="EMBL/GenBank/DDBJ databases">
        <title>Complete genome sequence of Phycisphaera mikurensis NBRC 102666.</title>
        <authorList>
            <person name="Ankai A."/>
            <person name="Hosoyama A."/>
            <person name="Terui Y."/>
            <person name="Sekine M."/>
            <person name="Fukai R."/>
            <person name="Kato Y."/>
            <person name="Nakamura S."/>
            <person name="Yamada-Narita S."/>
            <person name="Kawakoshi A."/>
            <person name="Fukunaga Y."/>
            <person name="Yamazaki S."/>
            <person name="Fujita N."/>
        </authorList>
    </citation>
    <scope>NUCLEOTIDE SEQUENCE [LARGE SCALE GENOMIC DNA]</scope>
    <source>
        <strain evidence="2">NBRC 102666 / KCTC 22515 / FYK2301M01</strain>
    </source>
</reference>
<protein>
    <submittedName>
        <fullName evidence="1">Uncharacterized protein</fullName>
    </submittedName>
</protein>
<dbReference type="Gene3D" id="3.30.70.60">
    <property type="match status" value="1"/>
</dbReference>
<accession>I0II78</accession>
<sequence>MKPRPTPSLLLTAAAAGAIVAGSTGAAWLGLVAPARAAAASTQAAASRLAAAKAERHEVAVELAAARAEEARLAERAAAGVVAGRSEERNARLAGLLDLAASGGLEVLRLDPGEPVRAGGWAEVAIELEARGSYAAHRAFLGRIQSGPRDLRSTSLSLRPEGGGLLGRHLLTWSIVPPEAPGGVP</sequence>
<evidence type="ECO:0000313" key="2">
    <source>
        <dbReference type="Proteomes" id="UP000007881"/>
    </source>
</evidence>
<evidence type="ECO:0000313" key="1">
    <source>
        <dbReference type="EMBL" id="BAM04966.1"/>
    </source>
</evidence>
<keyword evidence="2" id="KW-1185">Reference proteome</keyword>
<dbReference type="STRING" id="1142394.PSMK_28070"/>
<proteinExistence type="predicted"/>
<organism evidence="1 2">
    <name type="scientific">Phycisphaera mikurensis (strain NBRC 102666 / KCTC 22515 / FYK2301M01)</name>
    <dbReference type="NCBI Taxonomy" id="1142394"/>
    <lineage>
        <taxon>Bacteria</taxon>
        <taxon>Pseudomonadati</taxon>
        <taxon>Planctomycetota</taxon>
        <taxon>Phycisphaerae</taxon>
        <taxon>Phycisphaerales</taxon>
        <taxon>Phycisphaeraceae</taxon>
        <taxon>Phycisphaera</taxon>
    </lineage>
</organism>
<dbReference type="RefSeq" id="WP_014438176.1">
    <property type="nucleotide sequence ID" value="NC_017080.1"/>
</dbReference>
<gene>
    <name evidence="1" type="ordered locus">PSMK_28070</name>
</gene>
<name>I0II78_PHYMF</name>
<dbReference type="AlphaFoldDB" id="I0II78"/>
<dbReference type="HOGENOM" id="CLU_1460031_0_0_0"/>
<dbReference type="Proteomes" id="UP000007881">
    <property type="component" value="Chromosome"/>
</dbReference>
<dbReference type="KEGG" id="phm:PSMK_28070"/>
<dbReference type="EMBL" id="AP012338">
    <property type="protein sequence ID" value="BAM04966.1"/>
    <property type="molecule type" value="Genomic_DNA"/>
</dbReference>
<dbReference type="InterPro" id="IPR014717">
    <property type="entry name" value="Transl_elong_EF1B/ribsomal_bS6"/>
</dbReference>